<name>A0ABQ7LQL4_BRACM</name>
<reference evidence="1 2" key="1">
    <citation type="submission" date="2021-03" db="EMBL/GenBank/DDBJ databases">
        <authorList>
            <person name="King G.J."/>
            <person name="Bancroft I."/>
            <person name="Baten A."/>
            <person name="Bloomfield J."/>
            <person name="Borpatragohain P."/>
            <person name="He Z."/>
            <person name="Irish N."/>
            <person name="Irwin J."/>
            <person name="Liu K."/>
            <person name="Mauleon R.P."/>
            <person name="Moore J."/>
            <person name="Morris R."/>
            <person name="Ostergaard L."/>
            <person name="Wang B."/>
            <person name="Wells R."/>
        </authorList>
    </citation>
    <scope>NUCLEOTIDE SEQUENCE [LARGE SCALE GENOMIC DNA]</scope>
    <source>
        <strain evidence="1">R-o-18</strain>
        <tissue evidence="1">Leaf</tissue>
    </source>
</reference>
<evidence type="ECO:0000313" key="2">
    <source>
        <dbReference type="Proteomes" id="UP000823674"/>
    </source>
</evidence>
<sequence>MSANYLPYERLPTYPFEDQAERSSIERVEQEIELLGAESFKSEKNCPPASSTSTFLYTPLEAVCSFSFFLRSSLSVRGNIPFFFDPSAFWAFRAVFRLRHFYDFIKDRFRNDVDFEEHSNSSYSVGNLRCSANRCRFIQSISMLFERTIPTVTPIEMKQEQVRSNIDGGSYEDGTKAG</sequence>
<keyword evidence="2" id="KW-1185">Reference proteome</keyword>
<protein>
    <submittedName>
        <fullName evidence="1">Uncharacterized protein</fullName>
    </submittedName>
</protein>
<proteinExistence type="predicted"/>
<evidence type="ECO:0000313" key="1">
    <source>
        <dbReference type="EMBL" id="KAG5388853.1"/>
    </source>
</evidence>
<accession>A0ABQ7LQL4</accession>
<gene>
    <name evidence="1" type="primary">A08p013740.1_BraROA</name>
    <name evidence="1" type="ORF">IGI04_030394</name>
</gene>
<organism evidence="1 2">
    <name type="scientific">Brassica rapa subsp. trilocularis</name>
    <dbReference type="NCBI Taxonomy" id="1813537"/>
    <lineage>
        <taxon>Eukaryota</taxon>
        <taxon>Viridiplantae</taxon>
        <taxon>Streptophyta</taxon>
        <taxon>Embryophyta</taxon>
        <taxon>Tracheophyta</taxon>
        <taxon>Spermatophyta</taxon>
        <taxon>Magnoliopsida</taxon>
        <taxon>eudicotyledons</taxon>
        <taxon>Gunneridae</taxon>
        <taxon>Pentapetalae</taxon>
        <taxon>rosids</taxon>
        <taxon>malvids</taxon>
        <taxon>Brassicales</taxon>
        <taxon>Brassicaceae</taxon>
        <taxon>Brassiceae</taxon>
        <taxon>Brassica</taxon>
    </lineage>
</organism>
<dbReference type="Proteomes" id="UP000823674">
    <property type="component" value="Chromosome A08"/>
</dbReference>
<comment type="caution">
    <text evidence="1">The sequence shown here is derived from an EMBL/GenBank/DDBJ whole genome shotgun (WGS) entry which is preliminary data.</text>
</comment>
<dbReference type="EMBL" id="JADBGQ010000007">
    <property type="protein sequence ID" value="KAG5388853.1"/>
    <property type="molecule type" value="Genomic_DNA"/>
</dbReference>